<proteinExistence type="inferred from homology"/>
<dbReference type="GO" id="GO:0006289">
    <property type="term" value="P:nucleotide-excision repair"/>
    <property type="evidence" value="ECO:0007669"/>
    <property type="project" value="InterPro"/>
</dbReference>
<evidence type="ECO:0000256" key="15">
    <source>
        <dbReference type="ARBA" id="ARBA00039316"/>
    </source>
</evidence>
<sequence>MKTKPFAEETAAIRLRGVRQHNLKDVHLDIPLYHLIAVSGVSGSGKSSLAFHTLYAEGQRRYVETFSPYARQFLERMDRPDADIIEGIPPSIAIESAVTVRSSRSTVGTMTEITDHLKYLYALRAVPHCPKCGAEIHREDPETVFQRLEHLPPHARVLVAFPYRPAGKKWVQDLLSQGFLRIFDSKKVLDLETLSQEETTRAAEEEILVVVDRLVWSKAQPPRVMDSLRTAFAMGNGEAVVVVVEGERWRFSQDLKCARCGVSVEEPSPNLFSFNSPLGACPQCRGFGRIIDVDMDLVIPNPRLSLRQGAIRPWTPDRIEYEELLDFCRKENIPLDVPFQDLSEADRRKIIEGHKDFYGVRGFFQWLESKTYKMHVRVFLSRYRAYVPCSQCGGRRYRDAARLYRLHGVAIDELCAWPVKRSLSFFKALENTCRKDSAEALLIQEIRNRLQFLADVGLDYLTLDRQSRTLSGGEVQRVHLTRALGSALTHVLYVLDEPSVGLHARDQERLMGPLRRLVSLGNTVIFVEHDPDMLRMADVVIDMGPFGGDQGGHVLYMGPPQGLAHVPQSLTGRYLYRTPNVVRRRKKRRSERRFSQAITVRGAQENNLKNLTVSFPLGCLIGVSGVSGSGKSTLVETTLYNGWRRLRGLPSESPGRMDAIEGIDAIADMVLVDQRPVGRSPRANLLTYTKALDPLRKLFAAEPEARLRGFGEGYFSFNVPEGRCEHCKGEGFLKIEMQFLADVYVRCPVCDGRRFRREVLHVRVRGLSIADILEKTARELLEVFGDVEPVRKALEPVMAMGLDYLRLGQPLSMLSGGEAQRVKLLRYLGPQRPKVENKGIFFILDEPTVGLHPHDLQKLIAILDRLVDEGHTVLVVEHNLELLSACDWIIDLGPEGGDEGGHLVVCGTPETVAAHEGSHTGQYLRNRGLVGENVSTRRATCNEERSGPALQLVDKPTHITIREAREHNLKVHELQLPLHAMTVITGLSGSGKSSLAFDILFAEGQRRYLECLSTFVRQYFKILERPDVDQILGLPPTVAIEQRTSQLGRKSTVGTITEIYHFLRLAFARLGHQHCPQCGMPLQAMNPETIVHRVESVLREHGGRLLAPLVRGRKGIYKDLFLRLTAMGFDRVRIDGVLHSLVPLPSLARHREHDIEVVVLDTEAVEGLHERSWHRQIHEALKLGGGTVVVSRAEDLFFSQHLMCPRCEKSYAPLDPRLFSFNSRHGMCLRCDGTGLDRDRPCPECHGTRLNAQARAVRLKGFSITELAEMPLWAFQDTWTHMSFHGTERAVADPVTREMIERVGFLTNVGLDYLTLNRSGETLSGGEAQRIRLAAQLGSNLRGVCYILDEPTIGLHPADHHKLLTNLRALTDRGNTVLVVEHDEDTMRAADHVVELGPDAGSGGGRVVAQGAFHDLVRRPNTLTGTWFGRSCPDWLSWPKHPIPGPDGWLVLRGARANNLKGIDVHIPLGTFVCVTGVSGSGKSSLVYDVLKEALQSVRHRGHLDATVPLDDLEGFAPIRRLVEVDHTPIGRTPRSTPATYVGIWDEIRKLFAAVPESRARGFRPGRFSFNVKGGRCEVCQGQGRIRVAMSFLPDVTVPCEACGGKRFNRETLGIAYHGASIADVLHMTIAEARHFFSSVPSIVRPLVVLDELGLGYLTLGQPSPTLSGGEAQRIKLAAELTNHRNHTLYLLDEPTTGLHRADIGKLLKVLRALTVQGHTVIVIEHNMDVVAACDYVVDLGPGSGDRGGRVVFSGTPDEMLQAAHDSLTAEALRRHLGRAKKEGRDV</sequence>
<dbReference type="PROSITE" id="PS50893">
    <property type="entry name" value="ABC_TRANSPORTER_2"/>
    <property type="match status" value="2"/>
</dbReference>
<dbReference type="InterPro" id="IPR036410">
    <property type="entry name" value="HSP_DnaJ_Cys-rich_dom_sf"/>
</dbReference>
<evidence type="ECO:0000256" key="12">
    <source>
        <dbReference type="ARBA" id="ARBA00023125"/>
    </source>
</evidence>
<keyword evidence="8" id="KW-0863">Zinc-finger</keyword>
<dbReference type="Gene3D" id="1.10.8.280">
    <property type="entry name" value="ABC transporter ATPase domain-like"/>
    <property type="match status" value="1"/>
</dbReference>
<evidence type="ECO:0000256" key="3">
    <source>
        <dbReference type="ARBA" id="ARBA00022723"/>
    </source>
</evidence>
<keyword evidence="5" id="KW-0547">Nucleotide-binding</keyword>
<organism evidence="18 19">
    <name type="scientific">Desulfosoma caldarium</name>
    <dbReference type="NCBI Taxonomy" id="610254"/>
    <lineage>
        <taxon>Bacteria</taxon>
        <taxon>Pseudomonadati</taxon>
        <taxon>Thermodesulfobacteriota</taxon>
        <taxon>Syntrophobacteria</taxon>
        <taxon>Syntrophobacterales</taxon>
        <taxon>Syntrophobacteraceae</taxon>
        <taxon>Desulfosoma</taxon>
    </lineage>
</organism>
<feature type="domain" description="ABC transporter" evidence="17">
    <location>
        <begin position="1443"/>
        <end position="1773"/>
    </location>
</feature>
<name>A0A3N1VL56_9BACT</name>
<evidence type="ECO:0000256" key="5">
    <source>
        <dbReference type="ARBA" id="ARBA00022741"/>
    </source>
</evidence>
<dbReference type="NCBIfam" id="TIGR00630">
    <property type="entry name" value="uvra"/>
    <property type="match status" value="2"/>
</dbReference>
<dbReference type="RefSeq" id="WP_123288627.1">
    <property type="nucleotide sequence ID" value="NZ_RJVA01000001.1"/>
</dbReference>
<keyword evidence="6" id="KW-0227">DNA damage</keyword>
<keyword evidence="19" id="KW-1185">Reference proteome</keyword>
<dbReference type="SUPFAM" id="SSF57938">
    <property type="entry name" value="DnaJ/Hsp40 cysteine-rich domain"/>
    <property type="match status" value="1"/>
</dbReference>
<evidence type="ECO:0000313" key="19">
    <source>
        <dbReference type="Proteomes" id="UP000276223"/>
    </source>
</evidence>
<dbReference type="Gene3D" id="3.40.50.300">
    <property type="entry name" value="P-loop containing nucleotide triphosphate hydrolases"/>
    <property type="match status" value="5"/>
</dbReference>
<dbReference type="Gene3D" id="1.20.1580.10">
    <property type="entry name" value="ABC transporter ATPase like domain"/>
    <property type="match status" value="3"/>
</dbReference>
<dbReference type="Gene3D" id="3.30.1490.20">
    <property type="entry name" value="ATP-grasp fold, A domain"/>
    <property type="match status" value="1"/>
</dbReference>
<dbReference type="PANTHER" id="PTHR43152">
    <property type="entry name" value="UVRABC SYSTEM PROTEIN A"/>
    <property type="match status" value="1"/>
</dbReference>
<evidence type="ECO:0000256" key="10">
    <source>
        <dbReference type="ARBA" id="ARBA00022840"/>
    </source>
</evidence>
<evidence type="ECO:0000256" key="11">
    <source>
        <dbReference type="ARBA" id="ARBA00022881"/>
    </source>
</evidence>
<keyword evidence="9" id="KW-0862">Zinc</keyword>
<reference evidence="18 19" key="1">
    <citation type="submission" date="2018-11" db="EMBL/GenBank/DDBJ databases">
        <title>Genomic Encyclopedia of Type Strains, Phase IV (KMG-IV): sequencing the most valuable type-strain genomes for metagenomic binning, comparative biology and taxonomic classification.</title>
        <authorList>
            <person name="Goeker M."/>
        </authorList>
    </citation>
    <scope>NUCLEOTIDE SEQUENCE [LARGE SCALE GENOMIC DNA]</scope>
    <source>
        <strain evidence="18 19">DSM 22027</strain>
    </source>
</reference>
<evidence type="ECO:0000259" key="17">
    <source>
        <dbReference type="PROSITE" id="PS50893"/>
    </source>
</evidence>
<keyword evidence="2" id="KW-0963">Cytoplasm</keyword>
<evidence type="ECO:0000256" key="8">
    <source>
        <dbReference type="ARBA" id="ARBA00022771"/>
    </source>
</evidence>
<dbReference type="OrthoDB" id="9809851at2"/>
<comment type="similarity">
    <text evidence="14">Belongs to the ABC transporter superfamily. UvrA family.</text>
</comment>
<evidence type="ECO:0000256" key="7">
    <source>
        <dbReference type="ARBA" id="ARBA00022769"/>
    </source>
</evidence>
<feature type="domain" description="ABC transporter" evidence="17">
    <location>
        <begin position="576"/>
        <end position="925"/>
    </location>
</feature>
<evidence type="ECO:0000256" key="16">
    <source>
        <dbReference type="ARBA" id="ARBA00042156"/>
    </source>
</evidence>
<dbReference type="Pfam" id="PF17760">
    <property type="entry name" value="UvrA_inter"/>
    <property type="match status" value="2"/>
</dbReference>
<keyword evidence="3" id="KW-0479">Metal-binding</keyword>
<dbReference type="GO" id="GO:0004518">
    <property type="term" value="F:nuclease activity"/>
    <property type="evidence" value="ECO:0007669"/>
    <property type="project" value="UniProtKB-KW"/>
</dbReference>
<dbReference type="Pfam" id="PF17755">
    <property type="entry name" value="UvrA_DNA-bind"/>
    <property type="match status" value="1"/>
</dbReference>
<evidence type="ECO:0000313" key="18">
    <source>
        <dbReference type="EMBL" id="ROR03523.1"/>
    </source>
</evidence>
<protein>
    <recommendedName>
        <fullName evidence="15">UvrABC system protein A</fullName>
    </recommendedName>
    <alternativeName>
        <fullName evidence="16">Excinuclease ABC subunit A</fullName>
    </alternativeName>
</protein>
<dbReference type="InterPro" id="IPR003593">
    <property type="entry name" value="AAA+_ATPase"/>
</dbReference>
<evidence type="ECO:0000256" key="6">
    <source>
        <dbReference type="ARBA" id="ARBA00022763"/>
    </source>
</evidence>
<dbReference type="InterPro" id="IPR013815">
    <property type="entry name" value="ATP_grasp_subdomain_1"/>
</dbReference>
<dbReference type="GO" id="GO:0005524">
    <property type="term" value="F:ATP binding"/>
    <property type="evidence" value="ECO:0007669"/>
    <property type="project" value="UniProtKB-KW"/>
</dbReference>
<evidence type="ECO:0000256" key="1">
    <source>
        <dbReference type="ARBA" id="ARBA00004496"/>
    </source>
</evidence>
<dbReference type="GO" id="GO:0003677">
    <property type="term" value="F:DNA binding"/>
    <property type="evidence" value="ECO:0007669"/>
    <property type="project" value="UniProtKB-KW"/>
</dbReference>
<dbReference type="GO" id="GO:0005737">
    <property type="term" value="C:cytoplasm"/>
    <property type="evidence" value="ECO:0007669"/>
    <property type="project" value="UniProtKB-SubCell"/>
</dbReference>
<dbReference type="GO" id="GO:0008270">
    <property type="term" value="F:zinc ion binding"/>
    <property type="evidence" value="ECO:0007669"/>
    <property type="project" value="UniProtKB-KW"/>
</dbReference>
<keyword evidence="12" id="KW-0238">DNA-binding</keyword>
<dbReference type="SMART" id="SM00382">
    <property type="entry name" value="AAA"/>
    <property type="match status" value="3"/>
</dbReference>
<dbReference type="InterPro" id="IPR027417">
    <property type="entry name" value="P-loop_NTPase"/>
</dbReference>
<dbReference type="PROSITE" id="PS00211">
    <property type="entry name" value="ABC_TRANSPORTER_1"/>
    <property type="match status" value="3"/>
</dbReference>
<keyword evidence="7" id="KW-0228">DNA excision</keyword>
<dbReference type="SUPFAM" id="SSF52540">
    <property type="entry name" value="P-loop containing nucleoside triphosphate hydrolases"/>
    <property type="match status" value="4"/>
</dbReference>
<dbReference type="InterPro" id="IPR003439">
    <property type="entry name" value="ABC_transporter-like_ATP-bd"/>
</dbReference>
<dbReference type="InterPro" id="IPR017871">
    <property type="entry name" value="ABC_transporter-like_CS"/>
</dbReference>
<accession>A0A3N1VL56</accession>
<evidence type="ECO:0000256" key="13">
    <source>
        <dbReference type="ARBA" id="ARBA00023204"/>
    </source>
</evidence>
<evidence type="ECO:0000256" key="4">
    <source>
        <dbReference type="ARBA" id="ARBA00022737"/>
    </source>
</evidence>
<keyword evidence="13" id="KW-0234">DNA repair</keyword>
<dbReference type="GO" id="GO:0009380">
    <property type="term" value="C:excinuclease repair complex"/>
    <property type="evidence" value="ECO:0007669"/>
    <property type="project" value="InterPro"/>
</dbReference>
<dbReference type="InterPro" id="IPR004602">
    <property type="entry name" value="UvrA"/>
</dbReference>
<evidence type="ECO:0000256" key="14">
    <source>
        <dbReference type="ARBA" id="ARBA00038000"/>
    </source>
</evidence>
<dbReference type="Proteomes" id="UP000276223">
    <property type="component" value="Unassembled WGS sequence"/>
</dbReference>
<comment type="caution">
    <text evidence="18">The sequence shown here is derived from an EMBL/GenBank/DDBJ whole genome shotgun (WGS) entry which is preliminary data.</text>
</comment>
<dbReference type="InterPro" id="IPR041552">
    <property type="entry name" value="UvrA_DNA-bd"/>
</dbReference>
<dbReference type="PANTHER" id="PTHR43152:SF3">
    <property type="entry name" value="UVRABC SYSTEM PROTEIN A"/>
    <property type="match status" value="1"/>
</dbReference>
<keyword evidence="11" id="KW-0267">Excision nuclease</keyword>
<comment type="subcellular location">
    <subcellularLocation>
        <location evidence="1">Cytoplasm</location>
    </subcellularLocation>
</comment>
<dbReference type="EMBL" id="RJVA01000001">
    <property type="protein sequence ID" value="ROR03523.1"/>
    <property type="molecule type" value="Genomic_DNA"/>
</dbReference>
<dbReference type="InterPro" id="IPR041102">
    <property type="entry name" value="UvrA_inter"/>
</dbReference>
<keyword evidence="10" id="KW-0067">ATP-binding</keyword>
<evidence type="ECO:0000256" key="2">
    <source>
        <dbReference type="ARBA" id="ARBA00022490"/>
    </source>
</evidence>
<keyword evidence="4" id="KW-0677">Repeat</keyword>
<gene>
    <name evidence="18" type="ORF">EDC27_0057</name>
</gene>
<dbReference type="Gene3D" id="3.30.190.20">
    <property type="match status" value="1"/>
</dbReference>
<dbReference type="GO" id="GO:0016887">
    <property type="term" value="F:ATP hydrolysis activity"/>
    <property type="evidence" value="ECO:0007669"/>
    <property type="project" value="InterPro"/>
</dbReference>
<evidence type="ECO:0000256" key="9">
    <source>
        <dbReference type="ARBA" id="ARBA00022833"/>
    </source>
</evidence>